<dbReference type="EMBL" id="PJOS01000048">
    <property type="protein sequence ID" value="PKT70562.1"/>
    <property type="molecule type" value="Genomic_DNA"/>
</dbReference>
<evidence type="ECO:0000313" key="4">
    <source>
        <dbReference type="Proteomes" id="UP000236178"/>
    </source>
</evidence>
<reference evidence="3 4" key="1">
    <citation type="submission" date="2017-12" db="EMBL/GenBank/DDBJ databases">
        <title>Streptomyces populusis sp. nov., a novel endophytic actinobacterium isolated from stems of Populus adenopoda Maxim.</title>
        <authorList>
            <person name="Wang Z."/>
        </authorList>
    </citation>
    <scope>NUCLEOTIDE SEQUENCE [LARGE SCALE GENOMIC DNA]</scope>
    <source>
        <strain evidence="3 4">A249</strain>
    </source>
</reference>
<comment type="caution">
    <text evidence="3">The sequence shown here is derived from an EMBL/GenBank/DDBJ whole genome shotgun (WGS) entry which is preliminary data.</text>
</comment>
<evidence type="ECO:0000259" key="2">
    <source>
        <dbReference type="Pfam" id="PF04149"/>
    </source>
</evidence>
<name>A0A2I0SKW0_9ACTN</name>
<dbReference type="AlphaFoldDB" id="A0A2I0SKW0"/>
<dbReference type="Pfam" id="PF04149">
    <property type="entry name" value="DUF397"/>
    <property type="match status" value="1"/>
</dbReference>
<evidence type="ECO:0000256" key="1">
    <source>
        <dbReference type="SAM" id="MobiDB-lite"/>
    </source>
</evidence>
<keyword evidence="4" id="KW-1185">Reference proteome</keyword>
<dbReference type="InterPro" id="IPR007278">
    <property type="entry name" value="DUF397"/>
</dbReference>
<gene>
    <name evidence="3" type="ORF">CW362_23600</name>
</gene>
<proteinExistence type="predicted"/>
<evidence type="ECO:0000313" key="3">
    <source>
        <dbReference type="EMBL" id="PKT70562.1"/>
    </source>
</evidence>
<organism evidence="3 4">
    <name type="scientific">Streptomyces populi</name>
    <dbReference type="NCBI Taxonomy" id="2058924"/>
    <lineage>
        <taxon>Bacteria</taxon>
        <taxon>Bacillati</taxon>
        <taxon>Actinomycetota</taxon>
        <taxon>Actinomycetes</taxon>
        <taxon>Kitasatosporales</taxon>
        <taxon>Streptomycetaceae</taxon>
        <taxon>Streptomyces</taxon>
    </lineage>
</organism>
<feature type="region of interest" description="Disordered" evidence="1">
    <location>
        <begin position="1"/>
        <end position="25"/>
    </location>
</feature>
<feature type="domain" description="DUF397" evidence="2">
    <location>
        <begin position="15"/>
        <end position="69"/>
    </location>
</feature>
<protein>
    <submittedName>
        <fullName evidence="3">DUF397 domain-containing protein</fullName>
    </submittedName>
</protein>
<sequence length="79" mass="8245">MTPTTPPSGTDSALSWFKSSHSSNDGPECVEVAIAAHGTGGATVHVRDSKDVDGARLAFPDGVWSTFVGFAGREQRIRG</sequence>
<accession>A0A2I0SKW0</accession>
<dbReference type="OrthoDB" id="4562195at2"/>
<feature type="compositionally biased region" description="Polar residues" evidence="1">
    <location>
        <begin position="7"/>
        <end position="25"/>
    </location>
</feature>
<dbReference type="Proteomes" id="UP000236178">
    <property type="component" value="Unassembled WGS sequence"/>
</dbReference>
<dbReference type="RefSeq" id="WP_103551523.1">
    <property type="nucleotide sequence ID" value="NZ_KZ626887.1"/>
</dbReference>